<feature type="region of interest" description="Disordered" evidence="1">
    <location>
        <begin position="125"/>
        <end position="153"/>
    </location>
</feature>
<reference evidence="4 5" key="1">
    <citation type="submission" date="2018-10" db="EMBL/GenBank/DDBJ databases">
        <title>Bacillus Keqinensis sp. nov., a moderately halophilic bacterium isolated from a saline-alkaline lake.</title>
        <authorList>
            <person name="Wang H."/>
        </authorList>
    </citation>
    <scope>NUCLEOTIDE SEQUENCE [LARGE SCALE GENOMIC DNA]</scope>
    <source>
        <strain evidence="4 5">KQ-3</strain>
    </source>
</reference>
<evidence type="ECO:0000256" key="1">
    <source>
        <dbReference type="SAM" id="MobiDB-lite"/>
    </source>
</evidence>
<dbReference type="EMBL" id="RHIB01000001">
    <property type="protein sequence ID" value="RNA69477.1"/>
    <property type="molecule type" value="Genomic_DNA"/>
</dbReference>
<feature type="chain" id="PRO_5018253991" description="PepSY domain-containing protein" evidence="2">
    <location>
        <begin position="24"/>
        <end position="212"/>
    </location>
</feature>
<feature type="signal peptide" evidence="2">
    <location>
        <begin position="1"/>
        <end position="23"/>
    </location>
</feature>
<sequence>MKKLTVVLTSIFVIGGTSALAMANSNEGSVNTVDLDSPFETEAEEITEEQKDQNNKKQNSKEQLTKNDAVAIVKERFENAKIDEVELEKEKGKLVYEVEIDYKGEDGDVYVDAVTGEVVKVDSDLKKAENRQSEGKNDNKSSDREQNGEKISSEKAGEIALAHIGEGYIDDIELEKKKGKLIYEVEIEYGNDKEVEVYLDAYTGEVLFTEHD</sequence>
<feature type="region of interest" description="Disordered" evidence="1">
    <location>
        <begin position="43"/>
        <end position="63"/>
    </location>
</feature>
<protein>
    <recommendedName>
        <fullName evidence="3">PepSY domain-containing protein</fullName>
    </recommendedName>
</protein>
<evidence type="ECO:0000313" key="5">
    <source>
        <dbReference type="Proteomes" id="UP000278746"/>
    </source>
</evidence>
<proteinExistence type="predicted"/>
<dbReference type="Pfam" id="PF03413">
    <property type="entry name" value="PepSY"/>
    <property type="match status" value="2"/>
</dbReference>
<feature type="domain" description="PepSY" evidence="3">
    <location>
        <begin position="64"/>
        <end position="121"/>
    </location>
</feature>
<feature type="compositionally biased region" description="Basic and acidic residues" evidence="1">
    <location>
        <begin position="48"/>
        <end position="63"/>
    </location>
</feature>
<keyword evidence="2" id="KW-0732">Signal</keyword>
<dbReference type="OrthoDB" id="5361545at2"/>
<gene>
    <name evidence="4" type="ORF">EBO34_05955</name>
</gene>
<dbReference type="AlphaFoldDB" id="A0A3M7TV91"/>
<dbReference type="Gene3D" id="3.10.450.40">
    <property type="match status" value="2"/>
</dbReference>
<organism evidence="4 5">
    <name type="scientific">Alteribacter keqinensis</name>
    <dbReference type="NCBI Taxonomy" id="2483800"/>
    <lineage>
        <taxon>Bacteria</taxon>
        <taxon>Bacillati</taxon>
        <taxon>Bacillota</taxon>
        <taxon>Bacilli</taxon>
        <taxon>Bacillales</taxon>
        <taxon>Bacillaceae</taxon>
        <taxon>Alteribacter</taxon>
    </lineage>
</organism>
<dbReference type="RefSeq" id="WP_122896997.1">
    <property type="nucleotide sequence ID" value="NZ_RHIB01000001.1"/>
</dbReference>
<evidence type="ECO:0000259" key="3">
    <source>
        <dbReference type="Pfam" id="PF03413"/>
    </source>
</evidence>
<evidence type="ECO:0000313" key="4">
    <source>
        <dbReference type="EMBL" id="RNA69477.1"/>
    </source>
</evidence>
<name>A0A3M7TV91_9BACI</name>
<comment type="caution">
    <text evidence="4">The sequence shown here is derived from an EMBL/GenBank/DDBJ whole genome shotgun (WGS) entry which is preliminary data.</text>
</comment>
<keyword evidence="5" id="KW-1185">Reference proteome</keyword>
<feature type="domain" description="PepSY" evidence="3">
    <location>
        <begin position="150"/>
        <end position="208"/>
    </location>
</feature>
<accession>A0A3M7TV91</accession>
<evidence type="ECO:0000256" key="2">
    <source>
        <dbReference type="SAM" id="SignalP"/>
    </source>
</evidence>
<dbReference type="Proteomes" id="UP000278746">
    <property type="component" value="Unassembled WGS sequence"/>
</dbReference>
<dbReference type="InterPro" id="IPR025711">
    <property type="entry name" value="PepSY"/>
</dbReference>